<keyword evidence="1" id="KW-1133">Transmembrane helix</keyword>
<keyword evidence="3" id="KW-1185">Reference proteome</keyword>
<dbReference type="RefSeq" id="WP_116013851.1">
    <property type="nucleotide sequence ID" value="NZ_QNUH01000020.1"/>
</dbReference>
<gene>
    <name evidence="2" type="ORF">DRF60_17725</name>
</gene>
<evidence type="ECO:0000313" key="3">
    <source>
        <dbReference type="Proteomes" id="UP000257030"/>
    </source>
</evidence>
<name>A0A3D9D943_9FLAO</name>
<sequence length="179" mass="21523">MDLYNNEIILKEILPRKSFFFNMTEKIRIVFSFFYLGISILLLINMTSFFFFFAILFFGVGLYFAFFRWVLRYFDLRDNYYLITNERIIVAEKLTKEIVKQKKLSEIDQVNIEMNNNFFGNIIFGEPETIFGKNDELFSFKRNGMSFDEDEYAFLSVENISEIIPVFENLKLKVNKTFY</sequence>
<evidence type="ECO:0008006" key="4">
    <source>
        <dbReference type="Google" id="ProtNLM"/>
    </source>
</evidence>
<accession>A0A3D9D943</accession>
<feature type="transmembrane region" description="Helical" evidence="1">
    <location>
        <begin position="50"/>
        <end position="71"/>
    </location>
</feature>
<dbReference type="OrthoDB" id="1249764at2"/>
<dbReference type="EMBL" id="QNUH01000020">
    <property type="protein sequence ID" value="REC74487.1"/>
    <property type="molecule type" value="Genomic_DNA"/>
</dbReference>
<organism evidence="2 3">
    <name type="scientific">Chryseobacterium elymi</name>
    <dbReference type="NCBI Taxonomy" id="395936"/>
    <lineage>
        <taxon>Bacteria</taxon>
        <taxon>Pseudomonadati</taxon>
        <taxon>Bacteroidota</taxon>
        <taxon>Flavobacteriia</taxon>
        <taxon>Flavobacteriales</taxon>
        <taxon>Weeksellaceae</taxon>
        <taxon>Chryseobacterium group</taxon>
        <taxon>Chryseobacterium</taxon>
    </lineage>
</organism>
<evidence type="ECO:0000313" key="2">
    <source>
        <dbReference type="EMBL" id="REC74487.1"/>
    </source>
</evidence>
<keyword evidence="1" id="KW-0472">Membrane</keyword>
<evidence type="ECO:0000256" key="1">
    <source>
        <dbReference type="SAM" id="Phobius"/>
    </source>
</evidence>
<dbReference type="Proteomes" id="UP000257030">
    <property type="component" value="Unassembled WGS sequence"/>
</dbReference>
<dbReference type="AlphaFoldDB" id="A0A3D9D943"/>
<keyword evidence="1" id="KW-0812">Transmembrane</keyword>
<proteinExistence type="predicted"/>
<comment type="caution">
    <text evidence="2">The sequence shown here is derived from an EMBL/GenBank/DDBJ whole genome shotgun (WGS) entry which is preliminary data.</text>
</comment>
<protein>
    <recommendedName>
        <fullName evidence="4">YcxB-like protein domain-containing protein</fullName>
    </recommendedName>
</protein>
<reference evidence="2 3" key="1">
    <citation type="journal article" date="2010" name="Syst. Appl. Microbiol.">
        <title>Four new species of Chryseobacterium from the rhizosphere of coastal sand dune plants, Chryseobacterium elymi sp. nov., Chryseobacterium hagamense sp. nov., Chryseobacterium lathyri sp. nov. and Chryseobacterium rhizosphaerae sp. nov.</title>
        <authorList>
            <person name="Cho S.H."/>
            <person name="Lee K.S."/>
            <person name="Shin D.S."/>
            <person name="Han J.H."/>
            <person name="Park K.S."/>
            <person name="Lee C.H."/>
            <person name="Park K.H."/>
            <person name="Kim S.B."/>
        </authorList>
    </citation>
    <scope>NUCLEOTIDE SEQUENCE [LARGE SCALE GENOMIC DNA]</scope>
    <source>
        <strain evidence="2 3">KCTC 22547</strain>
    </source>
</reference>
<feature type="transmembrane region" description="Helical" evidence="1">
    <location>
        <begin position="27"/>
        <end position="44"/>
    </location>
</feature>